<evidence type="ECO:0000313" key="3">
    <source>
        <dbReference type="Proteomes" id="UP000600449"/>
    </source>
</evidence>
<feature type="transmembrane region" description="Helical" evidence="1">
    <location>
        <begin position="64"/>
        <end position="84"/>
    </location>
</feature>
<comment type="caution">
    <text evidence="2">The sequence shown here is derived from an EMBL/GenBank/DDBJ whole genome shotgun (WGS) entry which is preliminary data.</text>
</comment>
<dbReference type="AlphaFoldDB" id="A0A917Q9H2"/>
<keyword evidence="1" id="KW-0472">Membrane</keyword>
<evidence type="ECO:0008006" key="4">
    <source>
        <dbReference type="Google" id="ProtNLM"/>
    </source>
</evidence>
<keyword evidence="1" id="KW-0812">Transmembrane</keyword>
<proteinExistence type="predicted"/>
<reference evidence="2 3" key="1">
    <citation type="journal article" date="2014" name="Int. J. Syst. Evol. Microbiol.">
        <title>Complete genome sequence of Corynebacterium casei LMG S-19264T (=DSM 44701T), isolated from a smear-ripened cheese.</title>
        <authorList>
            <consortium name="US DOE Joint Genome Institute (JGI-PGF)"/>
            <person name="Walter F."/>
            <person name="Albersmeier A."/>
            <person name="Kalinowski J."/>
            <person name="Ruckert C."/>
        </authorList>
    </citation>
    <scope>NUCLEOTIDE SEQUENCE [LARGE SCALE GENOMIC DNA]</scope>
    <source>
        <strain evidence="2 3">CGMCC 1.9161</strain>
    </source>
</reference>
<keyword evidence="1" id="KW-1133">Transmembrane helix</keyword>
<protein>
    <recommendedName>
        <fullName evidence="4">DUF1294 domain-containing protein</fullName>
    </recommendedName>
</protein>
<dbReference type="Proteomes" id="UP000600449">
    <property type="component" value="Unassembled WGS sequence"/>
</dbReference>
<accession>A0A917Q9H2</accession>
<feature type="transmembrane region" description="Helical" evidence="1">
    <location>
        <begin position="96"/>
        <end position="120"/>
    </location>
</feature>
<keyword evidence="3" id="KW-1185">Reference proteome</keyword>
<dbReference type="Pfam" id="PF06961">
    <property type="entry name" value="DUF1294"/>
    <property type="match status" value="1"/>
</dbReference>
<organism evidence="2 3">
    <name type="scientific">Salinarimonas ramus</name>
    <dbReference type="NCBI Taxonomy" id="690164"/>
    <lineage>
        <taxon>Bacteria</taxon>
        <taxon>Pseudomonadati</taxon>
        <taxon>Pseudomonadota</taxon>
        <taxon>Alphaproteobacteria</taxon>
        <taxon>Hyphomicrobiales</taxon>
        <taxon>Salinarimonadaceae</taxon>
        <taxon>Salinarimonas</taxon>
    </lineage>
</organism>
<dbReference type="InterPro" id="IPR010718">
    <property type="entry name" value="DUF1294"/>
</dbReference>
<dbReference type="EMBL" id="BMMF01000006">
    <property type="protein sequence ID" value="GGK37022.1"/>
    <property type="molecule type" value="Genomic_DNA"/>
</dbReference>
<sequence>MQIIVVEPPLAERIGIGAWDHAGALVSLSNVALWLAVVNFACFLAFTLDKEAARRGAWRIRERTLLWLALLGGSPAALVAQRVLRHKTRKEPFRSQLLGIVVIHACVAAAFVVLVAFPALREPVLRAAGR</sequence>
<gene>
    <name evidence="2" type="ORF">GCM10011322_25060</name>
</gene>
<evidence type="ECO:0000313" key="2">
    <source>
        <dbReference type="EMBL" id="GGK37022.1"/>
    </source>
</evidence>
<feature type="transmembrane region" description="Helical" evidence="1">
    <location>
        <begin position="31"/>
        <end position="48"/>
    </location>
</feature>
<name>A0A917Q9H2_9HYPH</name>
<evidence type="ECO:0000256" key="1">
    <source>
        <dbReference type="SAM" id="Phobius"/>
    </source>
</evidence>